<accession>A0A5J4U9B3</accession>
<sequence length="181" mass="21018">MIHTPNLLHSLIQLNRYNINNHINEEKDREALIIRDRSRLCLGNIQKYGDESTQFELVSSEYAGVQVLQVSTAGGDGEQDDGQIFDGLYNISEFLKSLYQGRQTNYPNSGPKFPQQISLARRLNEQIEEEGGNEEVESQLINKWNNENINDQANRAKAEILNFYIDWSNPRPFWYEEDLHQ</sequence>
<evidence type="ECO:0000313" key="2">
    <source>
        <dbReference type="Proteomes" id="UP000324800"/>
    </source>
</evidence>
<comment type="caution">
    <text evidence="1">The sequence shown here is derived from an EMBL/GenBank/DDBJ whole genome shotgun (WGS) entry which is preliminary data.</text>
</comment>
<evidence type="ECO:0000313" key="1">
    <source>
        <dbReference type="EMBL" id="KAA6366790.1"/>
    </source>
</evidence>
<organism evidence="1 2">
    <name type="scientific">Streblomastix strix</name>
    <dbReference type="NCBI Taxonomy" id="222440"/>
    <lineage>
        <taxon>Eukaryota</taxon>
        <taxon>Metamonada</taxon>
        <taxon>Preaxostyla</taxon>
        <taxon>Oxymonadida</taxon>
        <taxon>Streblomastigidae</taxon>
        <taxon>Streblomastix</taxon>
    </lineage>
</organism>
<dbReference type="AlphaFoldDB" id="A0A5J4U9B3"/>
<dbReference type="EMBL" id="SNRW01019003">
    <property type="protein sequence ID" value="KAA6366790.1"/>
    <property type="molecule type" value="Genomic_DNA"/>
</dbReference>
<name>A0A5J4U9B3_9EUKA</name>
<reference evidence="1 2" key="1">
    <citation type="submission" date="2019-03" db="EMBL/GenBank/DDBJ databases">
        <title>Single cell metagenomics reveals metabolic interactions within the superorganism composed of flagellate Streblomastix strix and complex community of Bacteroidetes bacteria on its surface.</title>
        <authorList>
            <person name="Treitli S.C."/>
            <person name="Kolisko M."/>
            <person name="Husnik F."/>
            <person name="Keeling P."/>
            <person name="Hampl V."/>
        </authorList>
    </citation>
    <scope>NUCLEOTIDE SEQUENCE [LARGE SCALE GENOMIC DNA]</scope>
    <source>
        <strain evidence="1">ST1C</strain>
    </source>
</reference>
<protein>
    <submittedName>
        <fullName evidence="1">Uncharacterized protein</fullName>
    </submittedName>
</protein>
<proteinExistence type="predicted"/>
<dbReference type="Proteomes" id="UP000324800">
    <property type="component" value="Unassembled WGS sequence"/>
</dbReference>
<gene>
    <name evidence="1" type="ORF">EZS28_037683</name>
</gene>